<dbReference type="SMART" id="SM00342">
    <property type="entry name" value="HTH_ARAC"/>
    <property type="match status" value="1"/>
</dbReference>
<dbReference type="GO" id="GO:0043565">
    <property type="term" value="F:sequence-specific DNA binding"/>
    <property type="evidence" value="ECO:0007669"/>
    <property type="project" value="InterPro"/>
</dbReference>
<dbReference type="InterPro" id="IPR018060">
    <property type="entry name" value="HTH_AraC"/>
</dbReference>
<reference evidence="5 6" key="1">
    <citation type="submission" date="2016-10" db="EMBL/GenBank/DDBJ databases">
        <authorList>
            <person name="de Groot N.N."/>
        </authorList>
    </citation>
    <scope>NUCLEOTIDE SEQUENCE [LARGE SCALE GENOMIC DNA]</scope>
    <source>
        <strain evidence="6">E92,LMG 26720,CCM 7988</strain>
    </source>
</reference>
<dbReference type="PROSITE" id="PS00041">
    <property type="entry name" value="HTH_ARAC_FAMILY_1"/>
    <property type="match status" value="1"/>
</dbReference>
<sequence>MKTENLYQPFEVEYKELDECPITAHVHNFFELVYIVEGTGVQCINDNKFHYRPEHFFLLMPQDCHSFEVKTVTKFFFIRFNDIYLKAQKIQNPYGALNDWTRKLEFIFQNTNHLPGCILKNKTDKLLVKALIDAIIREHINQQQYHQELVQQIVNTLITIVARNISFNTPQITKKSVVNEVPLDILHYIHQNIYMPENLKVEQIAAHFNISATYIGEYFKKHTGENIQQYITNYKLKLVETRLQYSDLRMNEIAYELNFTDESHLNRIFKKYKGISPSEFRKQLTKV</sequence>
<keyword evidence="6" id="KW-1185">Reference proteome</keyword>
<dbReference type="PANTHER" id="PTHR43280">
    <property type="entry name" value="ARAC-FAMILY TRANSCRIPTIONAL REGULATOR"/>
    <property type="match status" value="1"/>
</dbReference>
<protein>
    <submittedName>
        <fullName evidence="5">AraC-type DNA-binding protein</fullName>
    </submittedName>
</protein>
<dbReference type="Gene3D" id="2.60.120.10">
    <property type="entry name" value="Jelly Rolls"/>
    <property type="match status" value="1"/>
</dbReference>
<dbReference type="InterPro" id="IPR009057">
    <property type="entry name" value="Homeodomain-like_sf"/>
</dbReference>
<evidence type="ECO:0000256" key="1">
    <source>
        <dbReference type="ARBA" id="ARBA00023015"/>
    </source>
</evidence>
<dbReference type="GO" id="GO:0003700">
    <property type="term" value="F:DNA-binding transcription factor activity"/>
    <property type="evidence" value="ECO:0007669"/>
    <property type="project" value="InterPro"/>
</dbReference>
<keyword evidence="1" id="KW-0805">Transcription regulation</keyword>
<feature type="domain" description="HTH araC/xylS-type" evidence="4">
    <location>
        <begin position="183"/>
        <end position="283"/>
    </location>
</feature>
<dbReference type="InterPro" id="IPR003313">
    <property type="entry name" value="AraC-bd"/>
</dbReference>
<dbReference type="InterPro" id="IPR018062">
    <property type="entry name" value="HTH_AraC-typ_CS"/>
</dbReference>
<dbReference type="Gene3D" id="1.10.10.60">
    <property type="entry name" value="Homeodomain-like"/>
    <property type="match status" value="2"/>
</dbReference>
<evidence type="ECO:0000313" key="6">
    <source>
        <dbReference type="Proteomes" id="UP000199306"/>
    </source>
</evidence>
<evidence type="ECO:0000313" key="5">
    <source>
        <dbReference type="EMBL" id="SFP07702.1"/>
    </source>
</evidence>
<accession>A0A1I5MDP1</accession>
<dbReference type="STRING" id="1079859.SAMN04515674_101258"/>
<dbReference type="InterPro" id="IPR037923">
    <property type="entry name" value="HTH-like"/>
</dbReference>
<dbReference type="Proteomes" id="UP000199306">
    <property type="component" value="Unassembled WGS sequence"/>
</dbReference>
<evidence type="ECO:0000256" key="3">
    <source>
        <dbReference type="ARBA" id="ARBA00023163"/>
    </source>
</evidence>
<name>A0A1I5MDP1_9BACT</name>
<dbReference type="RefSeq" id="WP_092010921.1">
    <property type="nucleotide sequence ID" value="NZ_FOXH01000001.1"/>
</dbReference>
<dbReference type="AlphaFoldDB" id="A0A1I5MDP1"/>
<dbReference type="Pfam" id="PF12833">
    <property type="entry name" value="HTH_18"/>
    <property type="match status" value="1"/>
</dbReference>
<dbReference type="Pfam" id="PF02311">
    <property type="entry name" value="AraC_binding"/>
    <property type="match status" value="1"/>
</dbReference>
<organism evidence="5 6">
    <name type="scientific">Pseudarcicella hirudinis</name>
    <dbReference type="NCBI Taxonomy" id="1079859"/>
    <lineage>
        <taxon>Bacteria</taxon>
        <taxon>Pseudomonadati</taxon>
        <taxon>Bacteroidota</taxon>
        <taxon>Cytophagia</taxon>
        <taxon>Cytophagales</taxon>
        <taxon>Flectobacillaceae</taxon>
        <taxon>Pseudarcicella</taxon>
    </lineage>
</organism>
<evidence type="ECO:0000256" key="2">
    <source>
        <dbReference type="ARBA" id="ARBA00023125"/>
    </source>
</evidence>
<dbReference type="EMBL" id="FOXH01000001">
    <property type="protein sequence ID" value="SFP07702.1"/>
    <property type="molecule type" value="Genomic_DNA"/>
</dbReference>
<dbReference type="SUPFAM" id="SSF51215">
    <property type="entry name" value="Regulatory protein AraC"/>
    <property type="match status" value="1"/>
</dbReference>
<gene>
    <name evidence="5" type="ORF">SAMN04515674_101258</name>
</gene>
<dbReference type="SUPFAM" id="SSF46689">
    <property type="entry name" value="Homeodomain-like"/>
    <property type="match status" value="1"/>
</dbReference>
<keyword evidence="3" id="KW-0804">Transcription</keyword>
<keyword evidence="2 5" id="KW-0238">DNA-binding</keyword>
<dbReference type="OrthoDB" id="2569619at2"/>
<dbReference type="PROSITE" id="PS01124">
    <property type="entry name" value="HTH_ARAC_FAMILY_2"/>
    <property type="match status" value="1"/>
</dbReference>
<proteinExistence type="predicted"/>
<dbReference type="PANTHER" id="PTHR43280:SF2">
    <property type="entry name" value="HTH-TYPE TRANSCRIPTIONAL REGULATOR EXSA"/>
    <property type="match status" value="1"/>
</dbReference>
<dbReference type="InterPro" id="IPR014710">
    <property type="entry name" value="RmlC-like_jellyroll"/>
</dbReference>
<evidence type="ECO:0000259" key="4">
    <source>
        <dbReference type="PROSITE" id="PS01124"/>
    </source>
</evidence>